<dbReference type="PANTHER" id="PTHR33620">
    <property type="entry name" value="UREASE ACCESSORY PROTEIN F"/>
    <property type="match status" value="1"/>
</dbReference>
<comment type="similarity">
    <text evidence="4">Belongs to the UreF family.</text>
</comment>
<accession>C0G5C9</accession>
<gene>
    <name evidence="4" type="primary">ureF</name>
    <name evidence="5" type="ORF">BCETI_3000653</name>
</gene>
<dbReference type="Gene3D" id="1.10.4190.10">
    <property type="entry name" value="Urease accessory protein UreF"/>
    <property type="match status" value="1"/>
</dbReference>
<dbReference type="Pfam" id="PF01730">
    <property type="entry name" value="UreF"/>
    <property type="match status" value="1"/>
</dbReference>
<comment type="subcellular location">
    <subcellularLocation>
        <location evidence="4">Cytoplasm</location>
    </subcellularLocation>
</comment>
<evidence type="ECO:0000256" key="1">
    <source>
        <dbReference type="ARBA" id="ARBA00022490"/>
    </source>
</evidence>
<organism evidence="5 6">
    <name type="scientific">Brucella ceti str. Cudo</name>
    <dbReference type="NCBI Taxonomy" id="595497"/>
    <lineage>
        <taxon>Bacteria</taxon>
        <taxon>Pseudomonadati</taxon>
        <taxon>Pseudomonadota</taxon>
        <taxon>Alphaproteobacteria</taxon>
        <taxon>Hyphomicrobiales</taxon>
        <taxon>Brucellaceae</taxon>
        <taxon>Brucella/Ochrobactrum group</taxon>
        <taxon>Brucella</taxon>
    </lineage>
</organism>
<keyword evidence="2 4" id="KW-0996">Nickel insertion</keyword>
<keyword evidence="1 4" id="KW-0963">Cytoplasm</keyword>
<reference evidence="5 6" key="1">
    <citation type="submission" date="2009-03" db="EMBL/GenBank/DDBJ databases">
        <authorList>
            <person name="Setubal J.C."/>
            <person name="Boyle S."/>
            <person name="Crasta O.R."/>
            <person name="Gillespie J.J."/>
            <person name="Kenyon R.W."/>
            <person name="Lu J."/>
            <person name="Mane S."/>
            <person name="Nagrani S."/>
            <person name="Shallom J.M."/>
            <person name="Shallom S."/>
            <person name="Shukla M."/>
            <person name="Snyder E.E."/>
            <person name="Sobral B.W."/>
            <person name="Wattam A.R."/>
            <person name="Will R."/>
            <person name="Williams K."/>
            <person name="Yoo H."/>
            <person name="Bruce D.H."/>
            <person name="Detter C."/>
            <person name="Munk C."/>
            <person name="Brettin T.S."/>
            <person name="Ficht T."/>
        </authorList>
    </citation>
    <scope>NUCLEOTIDE SEQUENCE [LARGE SCALE GENOMIC DNA]</scope>
    <source>
        <strain evidence="5 6">Cudo</strain>
    </source>
</reference>
<dbReference type="HAMAP" id="MF_01385">
    <property type="entry name" value="UreF"/>
    <property type="match status" value="1"/>
</dbReference>
<evidence type="ECO:0000313" key="6">
    <source>
        <dbReference type="Proteomes" id="UP000003678"/>
    </source>
</evidence>
<dbReference type="InterPro" id="IPR038277">
    <property type="entry name" value="UreF_sf"/>
</dbReference>
<evidence type="ECO:0000256" key="4">
    <source>
        <dbReference type="HAMAP-Rule" id="MF_01385"/>
    </source>
</evidence>
<sequence length="254" mass="27625">MVISTGRSIITMTMRTATITEFSSSYRSLPGLLHLLQFGDSALPIGGFSFSNGLESAIQQNLVHDKETLREFTLTAMNQAATSDGIALLTAHRAARADDRGALQVIDKAVFERKLNEETRLMTVRMGRKLCELSASIIDDRLNRDWLECIKTAETPGTHPVSLGLAFAALDVDGRDAFGAQQYGVATTILGAALRLMRVSFMDTQKILLEATSTVAPAYEEIADAGIEDMASFAPMVDILAAVHVKGHVRMFMN</sequence>
<dbReference type="EMBL" id="ACJD01000003">
    <property type="protein sequence ID" value="EEH14863.1"/>
    <property type="molecule type" value="Genomic_DNA"/>
</dbReference>
<comment type="caution">
    <text evidence="5">The sequence shown here is derived from an EMBL/GenBank/DDBJ whole genome shotgun (WGS) entry which is preliminary data.</text>
</comment>
<dbReference type="AlphaFoldDB" id="C0G5C9"/>
<dbReference type="PIRSF" id="PIRSF009467">
    <property type="entry name" value="Ureas_acces_UreF"/>
    <property type="match status" value="1"/>
</dbReference>
<protein>
    <recommendedName>
        <fullName evidence="4">Urease accessory protein UreF</fullName>
    </recommendedName>
</protein>
<dbReference type="GO" id="GO:0005737">
    <property type="term" value="C:cytoplasm"/>
    <property type="evidence" value="ECO:0007669"/>
    <property type="project" value="UniProtKB-SubCell"/>
</dbReference>
<dbReference type="PANTHER" id="PTHR33620:SF1">
    <property type="entry name" value="UREASE ACCESSORY PROTEIN F"/>
    <property type="match status" value="1"/>
</dbReference>
<proteinExistence type="inferred from homology"/>
<name>C0G5C9_9HYPH</name>
<keyword evidence="3 4" id="KW-0143">Chaperone</keyword>
<comment type="function">
    <text evidence="4">Required for maturation of urease via the functional incorporation of the urease nickel metallocenter.</text>
</comment>
<evidence type="ECO:0000256" key="2">
    <source>
        <dbReference type="ARBA" id="ARBA00022988"/>
    </source>
</evidence>
<evidence type="ECO:0000256" key="3">
    <source>
        <dbReference type="ARBA" id="ARBA00023186"/>
    </source>
</evidence>
<evidence type="ECO:0000313" key="5">
    <source>
        <dbReference type="EMBL" id="EEH14863.1"/>
    </source>
</evidence>
<dbReference type="Proteomes" id="UP000003678">
    <property type="component" value="Unassembled WGS sequence"/>
</dbReference>
<dbReference type="InterPro" id="IPR002639">
    <property type="entry name" value="UreF"/>
</dbReference>
<comment type="subunit">
    <text evidence="4">UreD, UreF and UreG form a complex that acts as a GTP-hydrolysis-dependent molecular chaperone, activating the urease apoprotein by helping to assemble the nickel containing metallocenter of UreC. The UreE protein probably delivers the nickel.</text>
</comment>
<dbReference type="GO" id="GO:0016151">
    <property type="term" value="F:nickel cation binding"/>
    <property type="evidence" value="ECO:0007669"/>
    <property type="project" value="UniProtKB-UniRule"/>
</dbReference>